<reference evidence="4" key="1">
    <citation type="submission" date="2022-05" db="EMBL/GenBank/DDBJ databases">
        <authorList>
            <person name="Pankratov T."/>
        </authorList>
    </citation>
    <scope>NUCLEOTIDE SEQUENCE</scope>
    <source>
        <strain evidence="4">BP6-180914</strain>
    </source>
</reference>
<dbReference type="SUPFAM" id="SSF53850">
    <property type="entry name" value="Periplasmic binding protein-like II"/>
    <property type="match status" value="1"/>
</dbReference>
<dbReference type="PANTHER" id="PTHR30537">
    <property type="entry name" value="HTH-TYPE TRANSCRIPTIONAL REGULATOR"/>
    <property type="match status" value="1"/>
</dbReference>
<dbReference type="GO" id="GO:0003700">
    <property type="term" value="F:DNA-binding transcription factor activity"/>
    <property type="evidence" value="ECO:0007669"/>
    <property type="project" value="TreeGrafter"/>
</dbReference>
<keyword evidence="5" id="KW-1185">Reference proteome</keyword>
<evidence type="ECO:0000313" key="4">
    <source>
        <dbReference type="EMBL" id="MCW6509633.1"/>
    </source>
</evidence>
<evidence type="ECO:0000256" key="2">
    <source>
        <dbReference type="SAM" id="MobiDB-lite"/>
    </source>
</evidence>
<comment type="caution">
    <text evidence="4">The sequence shown here is derived from an EMBL/GenBank/DDBJ whole genome shotgun (WGS) entry which is preliminary data.</text>
</comment>
<evidence type="ECO:0000313" key="5">
    <source>
        <dbReference type="Proteomes" id="UP001165667"/>
    </source>
</evidence>
<proteinExistence type="inferred from homology"/>
<dbReference type="AlphaFoldDB" id="A0AA42CJJ4"/>
<evidence type="ECO:0000256" key="1">
    <source>
        <dbReference type="ARBA" id="ARBA00009437"/>
    </source>
</evidence>
<gene>
    <name evidence="4" type="ORF">M8523_16565</name>
</gene>
<feature type="region of interest" description="Disordered" evidence="2">
    <location>
        <begin position="253"/>
        <end position="306"/>
    </location>
</feature>
<dbReference type="RefSeq" id="WP_282586001.1">
    <property type="nucleotide sequence ID" value="NZ_JAMOIM010000010.1"/>
</dbReference>
<dbReference type="Gene3D" id="3.40.190.290">
    <property type="match status" value="1"/>
</dbReference>
<comment type="similarity">
    <text evidence="1">Belongs to the LysR transcriptional regulatory family.</text>
</comment>
<dbReference type="Proteomes" id="UP001165667">
    <property type="component" value="Unassembled WGS sequence"/>
</dbReference>
<dbReference type="InterPro" id="IPR058163">
    <property type="entry name" value="LysR-type_TF_proteobact-type"/>
</dbReference>
<evidence type="ECO:0000259" key="3">
    <source>
        <dbReference type="Pfam" id="PF03466"/>
    </source>
</evidence>
<name>A0AA42CJJ4_9HYPH</name>
<dbReference type="EMBL" id="JAMOIM010000010">
    <property type="protein sequence ID" value="MCW6509633.1"/>
    <property type="molecule type" value="Genomic_DNA"/>
</dbReference>
<organism evidence="4 5">
    <name type="scientific">Lichenifustis flavocetrariae</name>
    <dbReference type="NCBI Taxonomy" id="2949735"/>
    <lineage>
        <taxon>Bacteria</taxon>
        <taxon>Pseudomonadati</taxon>
        <taxon>Pseudomonadota</taxon>
        <taxon>Alphaproteobacteria</taxon>
        <taxon>Hyphomicrobiales</taxon>
        <taxon>Lichenihabitantaceae</taxon>
        <taxon>Lichenifustis</taxon>
    </lineage>
</organism>
<accession>A0AA42CJJ4</accession>
<protein>
    <submittedName>
        <fullName evidence="4">LysR substrate-binding domain-containing protein</fullName>
    </submittedName>
</protein>
<dbReference type="PANTHER" id="PTHR30537:SF5">
    <property type="entry name" value="HTH-TYPE TRANSCRIPTIONAL ACTIVATOR TTDR-RELATED"/>
    <property type="match status" value="1"/>
</dbReference>
<dbReference type="GO" id="GO:0043565">
    <property type="term" value="F:sequence-specific DNA binding"/>
    <property type="evidence" value="ECO:0007669"/>
    <property type="project" value="TreeGrafter"/>
</dbReference>
<sequence length="306" mass="33169">MELSISLSDRDVVDAGVTERGEVFLHSCRQVLEDIEQAERRAQGEDAEPRGSLKVAAPILFGRLHVLPIVSRVLTKHPGLTVHLTLSDRNVHLAEESVDVAVRVGDLADSSMKAIRLGSVSQVLVASPGYLARRGTPKTPKDLPAHDVIAFESLDTTNEWRFGPAGKLVRVEPRLTVNSADAAIAAAEAGLGISRTLSYQVRASVLAGRLVPLLVGFTAGKLPVSAIYPARRMASANLGAFIENARNYFKETLSSRSRNGQSRRTKAIQEGKRPRSPPCTHGHGRLAQPVTGDFRRRQAADPAMRR</sequence>
<dbReference type="GO" id="GO:0006351">
    <property type="term" value="P:DNA-templated transcription"/>
    <property type="evidence" value="ECO:0007669"/>
    <property type="project" value="TreeGrafter"/>
</dbReference>
<dbReference type="InterPro" id="IPR005119">
    <property type="entry name" value="LysR_subst-bd"/>
</dbReference>
<feature type="compositionally biased region" description="Basic and acidic residues" evidence="2">
    <location>
        <begin position="293"/>
        <end position="306"/>
    </location>
</feature>
<feature type="domain" description="LysR substrate-binding" evidence="3">
    <location>
        <begin position="47"/>
        <end position="248"/>
    </location>
</feature>
<dbReference type="Pfam" id="PF03466">
    <property type="entry name" value="LysR_substrate"/>
    <property type="match status" value="1"/>
</dbReference>